<keyword evidence="3 11" id="KW-0227">DNA damage</keyword>
<dbReference type="NCBIfam" id="TIGR00416">
    <property type="entry name" value="sms"/>
    <property type="match status" value="1"/>
</dbReference>
<dbReference type="Proteomes" id="UP000290204">
    <property type="component" value="Unassembled WGS sequence"/>
</dbReference>
<evidence type="ECO:0000256" key="4">
    <source>
        <dbReference type="ARBA" id="ARBA00022771"/>
    </source>
</evidence>
<dbReference type="GO" id="GO:0008270">
    <property type="term" value="F:zinc ion binding"/>
    <property type="evidence" value="ECO:0007669"/>
    <property type="project" value="UniProtKB-KW"/>
</dbReference>
<evidence type="ECO:0000256" key="12">
    <source>
        <dbReference type="NCBIfam" id="TIGR00416"/>
    </source>
</evidence>
<evidence type="ECO:0000256" key="11">
    <source>
        <dbReference type="HAMAP-Rule" id="MF_01498"/>
    </source>
</evidence>
<feature type="short sequence motif" description="RadA KNRFG motif" evidence="11">
    <location>
        <begin position="255"/>
        <end position="259"/>
    </location>
</feature>
<comment type="caution">
    <text evidence="15">The sequence shown here is derived from an EMBL/GenBank/DDBJ whole genome shotgun (WGS) entry which is preliminary data.</text>
</comment>
<dbReference type="GO" id="GO:0005829">
    <property type="term" value="C:cytosol"/>
    <property type="evidence" value="ECO:0007669"/>
    <property type="project" value="TreeGrafter"/>
</dbReference>
<keyword evidence="9 11" id="KW-0238">DNA-binding</keyword>
<keyword evidence="5" id="KW-0378">Hydrolase</keyword>
<keyword evidence="10 11" id="KW-0234">DNA repair</keyword>
<comment type="similarity">
    <text evidence="11 13">Belongs to the RecA family. RadA subfamily.</text>
</comment>
<evidence type="ECO:0000313" key="15">
    <source>
        <dbReference type="EMBL" id="RXK60369.1"/>
    </source>
</evidence>
<comment type="function">
    <text evidence="11">Plays a role in repairing double-strand DNA breaks, probably involving stabilizing or processing branched DNA or blocked replication forks.</text>
</comment>
<keyword evidence="16" id="KW-1185">Reference proteome</keyword>
<protein>
    <recommendedName>
        <fullName evidence="11 12">DNA repair protein RadA</fullName>
    </recommendedName>
</protein>
<dbReference type="GO" id="GO:0016787">
    <property type="term" value="F:hydrolase activity"/>
    <property type="evidence" value="ECO:0007669"/>
    <property type="project" value="UniProtKB-KW"/>
</dbReference>
<dbReference type="Pfam" id="PF13541">
    <property type="entry name" value="ChlI"/>
    <property type="match status" value="1"/>
</dbReference>
<feature type="region of interest" description="Lon-protease-like" evidence="11">
    <location>
        <begin position="354"/>
        <end position="464"/>
    </location>
</feature>
<feature type="binding site" evidence="11">
    <location>
        <begin position="100"/>
        <end position="107"/>
    </location>
    <ligand>
        <name>ATP</name>
        <dbReference type="ChEBI" id="CHEBI:30616"/>
    </ligand>
</feature>
<dbReference type="InterPro" id="IPR027417">
    <property type="entry name" value="P-loop_NTPase"/>
</dbReference>
<feature type="domain" description="RecA family profile 1" evidence="14">
    <location>
        <begin position="71"/>
        <end position="218"/>
    </location>
</feature>
<evidence type="ECO:0000256" key="6">
    <source>
        <dbReference type="ARBA" id="ARBA00022833"/>
    </source>
</evidence>
<keyword evidence="4 13" id="KW-0863">Zinc-finger</keyword>
<evidence type="ECO:0000256" key="10">
    <source>
        <dbReference type="ARBA" id="ARBA00023204"/>
    </source>
</evidence>
<dbReference type="InterPro" id="IPR014721">
    <property type="entry name" value="Ribsml_uS5_D2-typ_fold_subgr"/>
</dbReference>
<dbReference type="SUPFAM" id="SSF52540">
    <property type="entry name" value="P-loop containing nucleoside triphosphate hydrolases"/>
    <property type="match status" value="1"/>
</dbReference>
<dbReference type="InterPro" id="IPR003593">
    <property type="entry name" value="AAA+_ATPase"/>
</dbReference>
<sequence length="464" mass="52033">MSKLKTSFFCQNCGYESAKWLGKCPSCNEWNTFVEEIITKDKTNPQKQSWKEQTAAGEMKTISLSEVKSTEEKRLLTQDAELNRVLGGGIVPGSIILIAGEPGIGKSTLFLQLGLHLKNTTTLYVSGEESEQQIKMRADRLQMTNEDFYLLTETSTNTIFQEIKKLKPQVVIIDSIQTLQTPYIESGPGSISQIRETAAELQRFAKETNTPVFLIGHITKDGNIAGPKILEHMVDTVLQFEGDRHYAYRILRTMKNRFGSTSELGIYEMSETGMRPVSNPSEILITQKEDQLSGIAIAATMEGMRPLLIEVQALVTQSVYGTPQRTVSGFDLRRLQLLLAVLEKRGGFHFGMKDVFLNIAGGLKVEDPSIDLAVLCALLSSYEDVPLNPHICFAGEVGLSGEIRAVNRIDQRIAEAEKLGFEKIIISKYNIGQRKENEKKLLQKYNIEVITMSKVEELYQYLFQ</sequence>
<evidence type="ECO:0000256" key="3">
    <source>
        <dbReference type="ARBA" id="ARBA00022763"/>
    </source>
</evidence>
<comment type="domain">
    <text evidence="11">The middle region has homology to RecA with ATPase motifs including the RadA KNRFG motif, while the C-terminus is homologous to Lon protease.</text>
</comment>
<dbReference type="HAMAP" id="MF_01498">
    <property type="entry name" value="RadA_bact"/>
    <property type="match status" value="1"/>
</dbReference>
<dbReference type="RefSeq" id="WP_129130329.1">
    <property type="nucleotide sequence ID" value="NZ_SDHW01000002.1"/>
</dbReference>
<dbReference type="CDD" id="cd01121">
    <property type="entry name" value="RadA_SMS_N"/>
    <property type="match status" value="1"/>
</dbReference>
<dbReference type="AlphaFoldDB" id="A0A4Q1CIG8"/>
<dbReference type="InterPro" id="IPR041166">
    <property type="entry name" value="Rubredoxin_2"/>
</dbReference>
<dbReference type="GO" id="GO:0005524">
    <property type="term" value="F:ATP binding"/>
    <property type="evidence" value="ECO:0007669"/>
    <property type="project" value="UniProtKB-UniRule"/>
</dbReference>
<evidence type="ECO:0000256" key="7">
    <source>
        <dbReference type="ARBA" id="ARBA00022840"/>
    </source>
</evidence>
<evidence type="ECO:0000313" key="16">
    <source>
        <dbReference type="Proteomes" id="UP000290204"/>
    </source>
</evidence>
<dbReference type="SMART" id="SM00382">
    <property type="entry name" value="AAA"/>
    <property type="match status" value="1"/>
</dbReference>
<accession>A0A4Q1CIG8</accession>
<name>A0A4Q1CIG8_9BACT</name>
<keyword evidence="2 11" id="KW-0547">Nucleotide-binding</keyword>
<dbReference type="InterPro" id="IPR004504">
    <property type="entry name" value="DNA_repair_RadA"/>
</dbReference>
<evidence type="ECO:0000256" key="13">
    <source>
        <dbReference type="RuleBase" id="RU003555"/>
    </source>
</evidence>
<proteinExistence type="inferred from homology"/>
<dbReference type="GO" id="GO:0000725">
    <property type="term" value="P:recombinational repair"/>
    <property type="evidence" value="ECO:0007669"/>
    <property type="project" value="UniProtKB-UniRule"/>
</dbReference>
<dbReference type="Pfam" id="PF18073">
    <property type="entry name" value="Zn_ribbon_LapB"/>
    <property type="match status" value="1"/>
</dbReference>
<keyword evidence="1 11" id="KW-0479">Metal-binding</keyword>
<organism evidence="15 16">
    <name type="scientific">Lacibacter luteus</name>
    <dbReference type="NCBI Taxonomy" id="2508719"/>
    <lineage>
        <taxon>Bacteria</taxon>
        <taxon>Pseudomonadati</taxon>
        <taxon>Bacteroidota</taxon>
        <taxon>Chitinophagia</taxon>
        <taxon>Chitinophagales</taxon>
        <taxon>Chitinophagaceae</taxon>
        <taxon>Lacibacter</taxon>
    </lineage>
</organism>
<evidence type="ECO:0000256" key="5">
    <source>
        <dbReference type="ARBA" id="ARBA00022801"/>
    </source>
</evidence>
<dbReference type="Gene3D" id="3.30.230.10">
    <property type="match status" value="1"/>
</dbReference>
<gene>
    <name evidence="11 15" type="primary">radA</name>
    <name evidence="15" type="ORF">ESA94_07820</name>
</gene>
<dbReference type="Pfam" id="PF13481">
    <property type="entry name" value="AAA_25"/>
    <property type="match status" value="1"/>
</dbReference>
<dbReference type="InterPro" id="IPR020568">
    <property type="entry name" value="Ribosomal_Su5_D2-typ_SF"/>
</dbReference>
<dbReference type="FunFam" id="3.40.50.300:FF:000050">
    <property type="entry name" value="DNA repair protein RadA"/>
    <property type="match status" value="1"/>
</dbReference>
<keyword evidence="8 11" id="KW-0346">Stress response</keyword>
<dbReference type="GO" id="GO:0003684">
    <property type="term" value="F:damaged DNA binding"/>
    <property type="evidence" value="ECO:0007669"/>
    <property type="project" value="InterPro"/>
</dbReference>
<evidence type="ECO:0000256" key="1">
    <source>
        <dbReference type="ARBA" id="ARBA00022723"/>
    </source>
</evidence>
<evidence type="ECO:0000256" key="9">
    <source>
        <dbReference type="ARBA" id="ARBA00023125"/>
    </source>
</evidence>
<dbReference type="InterPro" id="IPR020588">
    <property type="entry name" value="RecA_ATP-bd"/>
</dbReference>
<dbReference type="PANTHER" id="PTHR32472:SF10">
    <property type="entry name" value="DNA REPAIR PROTEIN RADA-LIKE PROTEIN"/>
    <property type="match status" value="1"/>
</dbReference>
<dbReference type="OrthoDB" id="9803906at2"/>
<evidence type="ECO:0000256" key="2">
    <source>
        <dbReference type="ARBA" id="ARBA00022741"/>
    </source>
</evidence>
<comment type="function">
    <text evidence="13">DNA-dependent ATPase involved in processing of recombination intermediates, plays a role in repairing DNA breaks. Stimulates the branch migration of RecA-mediated strand transfer reactions, allowing the 3' invading strand to extend heteroduplex DNA faster. Binds ssDNA in the presence of ADP but not other nucleotides, has ATPase activity that is stimulated by ssDNA and various branched DNA structures, but inhibited by SSB. Does not have RecA's homology-searching function.</text>
</comment>
<dbReference type="SUPFAM" id="SSF54211">
    <property type="entry name" value="Ribosomal protein S5 domain 2-like"/>
    <property type="match status" value="1"/>
</dbReference>
<evidence type="ECO:0000256" key="8">
    <source>
        <dbReference type="ARBA" id="ARBA00023016"/>
    </source>
</evidence>
<keyword evidence="6 13" id="KW-0862">Zinc</keyword>
<dbReference type="PROSITE" id="PS50162">
    <property type="entry name" value="RECA_2"/>
    <property type="match status" value="1"/>
</dbReference>
<reference evidence="15 16" key="1">
    <citation type="submission" date="2019-01" db="EMBL/GenBank/DDBJ databases">
        <title>Lacibacter sp. strain TTM-7.</title>
        <authorList>
            <person name="Chen W.-M."/>
        </authorList>
    </citation>
    <scope>NUCLEOTIDE SEQUENCE [LARGE SCALE GENOMIC DNA]</scope>
    <source>
        <strain evidence="15 16">TTM-7</strain>
    </source>
</reference>
<dbReference type="EMBL" id="SDHW01000002">
    <property type="protein sequence ID" value="RXK60369.1"/>
    <property type="molecule type" value="Genomic_DNA"/>
</dbReference>
<dbReference type="GO" id="GO:0140664">
    <property type="term" value="F:ATP-dependent DNA damage sensor activity"/>
    <property type="evidence" value="ECO:0007669"/>
    <property type="project" value="InterPro"/>
</dbReference>
<dbReference type="PRINTS" id="PR01874">
    <property type="entry name" value="DNAREPAIRADA"/>
</dbReference>
<dbReference type="PANTHER" id="PTHR32472">
    <property type="entry name" value="DNA REPAIR PROTEIN RADA"/>
    <property type="match status" value="1"/>
</dbReference>
<evidence type="ECO:0000259" key="14">
    <source>
        <dbReference type="PROSITE" id="PS50162"/>
    </source>
</evidence>
<dbReference type="Gene3D" id="3.40.50.300">
    <property type="entry name" value="P-loop containing nucleotide triphosphate hydrolases"/>
    <property type="match status" value="1"/>
</dbReference>
<keyword evidence="7 11" id="KW-0067">ATP-binding</keyword>